<reference evidence="4 5" key="1">
    <citation type="submission" date="2018-06" db="EMBL/GenBank/DDBJ databases">
        <title>A transcriptomic atlas of mushroom development highlights an independent origin of complex multicellularity.</title>
        <authorList>
            <consortium name="DOE Joint Genome Institute"/>
            <person name="Krizsan K."/>
            <person name="Almasi E."/>
            <person name="Merenyi Z."/>
            <person name="Sahu N."/>
            <person name="Viragh M."/>
            <person name="Koszo T."/>
            <person name="Mondo S."/>
            <person name="Kiss B."/>
            <person name="Balint B."/>
            <person name="Kues U."/>
            <person name="Barry K."/>
            <person name="Hegedus J.C."/>
            <person name="Henrissat B."/>
            <person name="Johnson J."/>
            <person name="Lipzen A."/>
            <person name="Ohm R."/>
            <person name="Nagy I."/>
            <person name="Pangilinan J."/>
            <person name="Yan J."/>
            <person name="Xiong Y."/>
            <person name="Grigoriev I.V."/>
            <person name="Hibbett D.S."/>
            <person name="Nagy L.G."/>
        </authorList>
    </citation>
    <scope>NUCLEOTIDE SEQUENCE [LARGE SCALE GENOMIC DNA]</scope>
    <source>
        <strain evidence="4 5">SZMC22713</strain>
    </source>
</reference>
<dbReference type="VEuPathDB" id="FungiDB:BD410DRAFT_753288"/>
<evidence type="ECO:0000259" key="3">
    <source>
        <dbReference type="Pfam" id="PF20411"/>
    </source>
</evidence>
<feature type="compositionally biased region" description="Basic residues" evidence="2">
    <location>
        <begin position="522"/>
        <end position="539"/>
    </location>
</feature>
<dbReference type="EMBL" id="ML170208">
    <property type="protein sequence ID" value="TDL18402.1"/>
    <property type="molecule type" value="Genomic_DNA"/>
</dbReference>
<feature type="compositionally biased region" description="Basic residues" evidence="2">
    <location>
        <begin position="196"/>
        <end position="207"/>
    </location>
</feature>
<organism evidence="4 5">
    <name type="scientific">Rickenella mellea</name>
    <dbReference type="NCBI Taxonomy" id="50990"/>
    <lineage>
        <taxon>Eukaryota</taxon>
        <taxon>Fungi</taxon>
        <taxon>Dikarya</taxon>
        <taxon>Basidiomycota</taxon>
        <taxon>Agaricomycotina</taxon>
        <taxon>Agaricomycetes</taxon>
        <taxon>Hymenochaetales</taxon>
        <taxon>Rickenellaceae</taxon>
        <taxon>Rickenella</taxon>
    </lineage>
</organism>
<feature type="region of interest" description="Disordered" evidence="2">
    <location>
        <begin position="508"/>
        <end position="574"/>
    </location>
</feature>
<evidence type="ECO:0000256" key="1">
    <source>
        <dbReference type="SAM" id="Coils"/>
    </source>
</evidence>
<evidence type="ECO:0000256" key="2">
    <source>
        <dbReference type="SAM" id="MobiDB-lite"/>
    </source>
</evidence>
<feature type="compositionally biased region" description="Basic and acidic residues" evidence="2">
    <location>
        <begin position="508"/>
        <end position="521"/>
    </location>
</feature>
<dbReference type="AlphaFoldDB" id="A0A4Y7PU56"/>
<evidence type="ECO:0000313" key="5">
    <source>
        <dbReference type="Proteomes" id="UP000294933"/>
    </source>
</evidence>
<name>A0A4Y7PU56_9AGAM</name>
<sequence length="574" mass="63515">MAGSGPQIDQAHFESLQLEVEALRHRILELEEENAALAQKVALLESPVCLRPTQAPLTDEKTLSGVKFEVNGDAEDPKPAAAPEAKPKKETSATSICVISTPEDLKAVDIKDTSILPSEQVDLLQEDAESKQCADNLKAGIIKLETLDTQSPLAAQSNSTKLSSSPPSPLQFNKCLDVKPKQQPEVLLPPVPKVSRQPRQRKSRHDKLSKPPGTLNILDQLWDDLRHPSIIAQDASMADLTEENAGDAVDRKKVMESYENPEAKVTVKKEAISLSADSVYDRIEKVGHGVFDIKAPDDLKSKSITRRFLSAVYGGNMQATFARPSRSFVEQHGIEQFMCLIKEFNPHAPTLPGAPGLFFGDGEYLEWPQDSERVFTRTGPAEWLYQGDYELVRCDSLTPGEYCSLDKTARDTWSKGAISSASWGMATRARIMLRKELKRKPKTGEVKAKIAFLKANEHLDTITAEEVDAAYSSGKEDIAIWAMKCVGYDVEFQRTLIERFDTWVQLEPKEKKKGKGAESSRGRGKASTKSPSKRRRPRSRSIVSSDSDGSDDNIQTLGTKSRPAKRIRLGSEVF</sequence>
<dbReference type="Proteomes" id="UP000294933">
    <property type="component" value="Unassembled WGS sequence"/>
</dbReference>
<keyword evidence="1" id="KW-0175">Coiled coil</keyword>
<evidence type="ECO:0000313" key="4">
    <source>
        <dbReference type="EMBL" id="TDL18402.1"/>
    </source>
</evidence>
<keyword evidence="5" id="KW-1185">Reference proteome</keyword>
<dbReference type="OrthoDB" id="3176940at2759"/>
<feature type="region of interest" description="Disordered" evidence="2">
    <location>
        <begin position="70"/>
        <end position="95"/>
    </location>
</feature>
<gene>
    <name evidence="4" type="ORF">BD410DRAFT_753288</name>
</gene>
<feature type="region of interest" description="Disordered" evidence="2">
    <location>
        <begin position="182"/>
        <end position="213"/>
    </location>
</feature>
<accession>A0A4Y7PU56</accession>
<protein>
    <recommendedName>
        <fullName evidence="3">DUF6697 domain-containing protein</fullName>
    </recommendedName>
</protein>
<dbReference type="InterPro" id="IPR046520">
    <property type="entry name" value="DUF6697"/>
</dbReference>
<dbReference type="Pfam" id="PF20411">
    <property type="entry name" value="DUF6697"/>
    <property type="match status" value="1"/>
</dbReference>
<feature type="coiled-coil region" evidence="1">
    <location>
        <begin position="13"/>
        <end position="40"/>
    </location>
</feature>
<feature type="domain" description="DUF6697" evidence="3">
    <location>
        <begin position="304"/>
        <end position="498"/>
    </location>
</feature>
<dbReference type="STRING" id="50990.A0A4Y7PU56"/>
<proteinExistence type="predicted"/>